<protein>
    <submittedName>
        <fullName evidence="9">Polar amino acid transport system substrate-binding protein</fullName>
    </submittedName>
</protein>
<dbReference type="OrthoDB" id="368476at2"/>
<dbReference type="RefSeq" id="WP_097114381.1">
    <property type="nucleotide sequence ID" value="NZ_CP083931.1"/>
</dbReference>
<dbReference type="PROSITE" id="PS51257">
    <property type="entry name" value="PROKAR_LIPOPROTEIN"/>
    <property type="match status" value="1"/>
</dbReference>
<dbReference type="GO" id="GO:0015276">
    <property type="term" value="F:ligand-gated monoatomic ion channel activity"/>
    <property type="evidence" value="ECO:0007669"/>
    <property type="project" value="InterPro"/>
</dbReference>
<accession>A0A286EC87</accession>
<keyword evidence="10" id="KW-1185">Reference proteome</keyword>
<evidence type="ECO:0000313" key="10">
    <source>
        <dbReference type="Proteomes" id="UP000219669"/>
    </source>
</evidence>
<evidence type="ECO:0000256" key="1">
    <source>
        <dbReference type="ARBA" id="ARBA00004196"/>
    </source>
</evidence>
<feature type="domain" description="Ionotropic glutamate receptor C-terminal" evidence="8">
    <location>
        <begin position="59"/>
        <end position="282"/>
    </location>
</feature>
<dbReference type="AlphaFoldDB" id="A0A286EC87"/>
<dbReference type="PANTHER" id="PTHR35936">
    <property type="entry name" value="MEMBRANE-BOUND LYTIC MUREIN TRANSGLYCOSYLASE F"/>
    <property type="match status" value="1"/>
</dbReference>
<feature type="domain" description="Solute-binding protein family 3/N-terminal" evidence="7">
    <location>
        <begin position="59"/>
        <end position="283"/>
    </location>
</feature>
<dbReference type="EMBL" id="OCNF01000009">
    <property type="protein sequence ID" value="SOD68531.1"/>
    <property type="molecule type" value="Genomic_DNA"/>
</dbReference>
<dbReference type="InterPro" id="IPR018313">
    <property type="entry name" value="SBP_3_CS"/>
</dbReference>
<sequence length="284" mass="30167">MLLVNKNKWLAMAVSCMAMAVSACGGQNSGSQTAPQASQPAATPASSASGTAATSNGKILRVGLNAEFAPFEFLDNNQKPQGFDVDLIQALAKQGGFEVEFKHTPWDSLFPALNNGDIDVVASAVTITEDRKKTMDFTEPYYQITQVVLVPQGKNVTNVEDLKKLNKVGVVTGNTGDFAAQKIFGATSSNVARFENVTLLLKEVESGGVDAAISDSAVVGNYVKNNSDKGFSIIEVPDFEVENYGIVVRKGDAATLGQLNAALKAVRDNGEYAQIEAKYFAKAK</sequence>
<dbReference type="GO" id="GO:0016020">
    <property type="term" value="C:membrane"/>
    <property type="evidence" value="ECO:0007669"/>
    <property type="project" value="InterPro"/>
</dbReference>
<name>A0A286EC87_9NEIS</name>
<dbReference type="Gene3D" id="3.40.190.10">
    <property type="entry name" value="Periplasmic binding protein-like II"/>
    <property type="match status" value="2"/>
</dbReference>
<dbReference type="PANTHER" id="PTHR35936:SF17">
    <property type="entry name" value="ARGININE-BINDING EXTRACELLULAR PROTEIN ARTP"/>
    <property type="match status" value="1"/>
</dbReference>
<evidence type="ECO:0000259" key="8">
    <source>
        <dbReference type="SMART" id="SM00079"/>
    </source>
</evidence>
<dbReference type="SMART" id="SM00062">
    <property type="entry name" value="PBPb"/>
    <property type="match status" value="1"/>
</dbReference>
<dbReference type="InterPro" id="IPR001638">
    <property type="entry name" value="Solute-binding_3/MltF_N"/>
</dbReference>
<keyword evidence="3 6" id="KW-0732">Signal</keyword>
<evidence type="ECO:0000256" key="2">
    <source>
        <dbReference type="ARBA" id="ARBA00010333"/>
    </source>
</evidence>
<dbReference type="CDD" id="cd13624">
    <property type="entry name" value="PBP2_Arg_Lys_His"/>
    <property type="match status" value="1"/>
</dbReference>
<evidence type="ECO:0000256" key="5">
    <source>
        <dbReference type="SAM" id="MobiDB-lite"/>
    </source>
</evidence>
<comment type="subcellular location">
    <subcellularLocation>
        <location evidence="1">Cell envelope</location>
    </subcellularLocation>
</comment>
<evidence type="ECO:0000259" key="7">
    <source>
        <dbReference type="SMART" id="SM00062"/>
    </source>
</evidence>
<dbReference type="InterPro" id="IPR001320">
    <property type="entry name" value="Iontro_rcpt_C"/>
</dbReference>
<evidence type="ECO:0000313" key="9">
    <source>
        <dbReference type="EMBL" id="SOD68531.1"/>
    </source>
</evidence>
<feature type="region of interest" description="Disordered" evidence="5">
    <location>
        <begin position="28"/>
        <end position="52"/>
    </location>
</feature>
<comment type="similarity">
    <text evidence="2 4">Belongs to the bacterial solute-binding protein 3 family.</text>
</comment>
<feature type="signal peptide" evidence="6">
    <location>
        <begin position="1"/>
        <end position="23"/>
    </location>
</feature>
<organism evidence="9 10">
    <name type="scientific">Alysiella filiformis DSM 16848</name>
    <dbReference type="NCBI Taxonomy" id="1120981"/>
    <lineage>
        <taxon>Bacteria</taxon>
        <taxon>Pseudomonadati</taxon>
        <taxon>Pseudomonadota</taxon>
        <taxon>Betaproteobacteria</taxon>
        <taxon>Neisseriales</taxon>
        <taxon>Neisseriaceae</taxon>
        <taxon>Alysiella</taxon>
    </lineage>
</organism>
<reference evidence="9 10" key="1">
    <citation type="submission" date="2017-09" db="EMBL/GenBank/DDBJ databases">
        <authorList>
            <person name="Ehlers B."/>
            <person name="Leendertz F.H."/>
        </authorList>
    </citation>
    <scope>NUCLEOTIDE SEQUENCE [LARGE SCALE GENOMIC DNA]</scope>
    <source>
        <strain evidence="9 10">DSM 16848</strain>
    </source>
</reference>
<dbReference type="PROSITE" id="PS01039">
    <property type="entry name" value="SBP_BACTERIAL_3"/>
    <property type="match status" value="1"/>
</dbReference>
<evidence type="ECO:0000256" key="6">
    <source>
        <dbReference type="SAM" id="SignalP"/>
    </source>
</evidence>
<proteinExistence type="inferred from homology"/>
<evidence type="ECO:0000256" key="4">
    <source>
        <dbReference type="RuleBase" id="RU003744"/>
    </source>
</evidence>
<dbReference type="Proteomes" id="UP000219669">
    <property type="component" value="Unassembled WGS sequence"/>
</dbReference>
<gene>
    <name evidence="9" type="ORF">SAMN02746062_01295</name>
</gene>
<dbReference type="GO" id="GO:0030313">
    <property type="term" value="C:cell envelope"/>
    <property type="evidence" value="ECO:0007669"/>
    <property type="project" value="UniProtKB-SubCell"/>
</dbReference>
<dbReference type="SMART" id="SM00079">
    <property type="entry name" value="PBPe"/>
    <property type="match status" value="1"/>
</dbReference>
<evidence type="ECO:0000256" key="3">
    <source>
        <dbReference type="ARBA" id="ARBA00022729"/>
    </source>
</evidence>
<dbReference type="Pfam" id="PF00497">
    <property type="entry name" value="SBP_bac_3"/>
    <property type="match status" value="1"/>
</dbReference>
<feature type="chain" id="PRO_5013375562" evidence="6">
    <location>
        <begin position="24"/>
        <end position="284"/>
    </location>
</feature>
<dbReference type="SUPFAM" id="SSF53850">
    <property type="entry name" value="Periplasmic binding protein-like II"/>
    <property type="match status" value="1"/>
</dbReference>